<dbReference type="OrthoDB" id="55351at2759"/>
<feature type="region of interest" description="Disordered" evidence="1">
    <location>
        <begin position="24"/>
        <end position="52"/>
    </location>
</feature>
<reference evidence="2" key="1">
    <citation type="journal article" date="2021" name="Sci. Rep.">
        <title>Diploid genomic architecture of Nitzschia inconspicua, an elite biomass production diatom.</title>
        <authorList>
            <person name="Oliver A."/>
            <person name="Podell S."/>
            <person name="Pinowska A."/>
            <person name="Traller J.C."/>
            <person name="Smith S.R."/>
            <person name="McClure R."/>
            <person name="Beliaev A."/>
            <person name="Bohutskyi P."/>
            <person name="Hill E.A."/>
            <person name="Rabines A."/>
            <person name="Zheng H."/>
            <person name="Allen L.Z."/>
            <person name="Kuo A."/>
            <person name="Grigoriev I.V."/>
            <person name="Allen A.E."/>
            <person name="Hazlebeck D."/>
            <person name="Allen E.E."/>
        </authorList>
    </citation>
    <scope>NUCLEOTIDE SEQUENCE</scope>
    <source>
        <strain evidence="2">Hildebrandi</strain>
    </source>
</reference>
<evidence type="ECO:0000313" key="2">
    <source>
        <dbReference type="EMBL" id="KAG7355932.1"/>
    </source>
</evidence>
<feature type="compositionally biased region" description="Polar residues" evidence="1">
    <location>
        <begin position="268"/>
        <end position="283"/>
    </location>
</feature>
<evidence type="ECO:0000313" key="3">
    <source>
        <dbReference type="Proteomes" id="UP000693970"/>
    </source>
</evidence>
<organism evidence="2 3">
    <name type="scientific">Nitzschia inconspicua</name>
    <dbReference type="NCBI Taxonomy" id="303405"/>
    <lineage>
        <taxon>Eukaryota</taxon>
        <taxon>Sar</taxon>
        <taxon>Stramenopiles</taxon>
        <taxon>Ochrophyta</taxon>
        <taxon>Bacillariophyta</taxon>
        <taxon>Bacillariophyceae</taxon>
        <taxon>Bacillariophycidae</taxon>
        <taxon>Bacillariales</taxon>
        <taxon>Bacillariaceae</taxon>
        <taxon>Nitzschia</taxon>
    </lineage>
</organism>
<sequence>MTALPLLITGATIAYTVFFPNDKQSSDVPSSMSNRSWWSSQDRPLTTVSSSPSPGSFLLGMCVGMSMSWLISYEAKRRRLWETVRLKFLSWLFDRSTAIDASDASRNPQTPSRLVDKFRTPTVMADLKGTPIPRTDSDGTFCGTHLEYLSPDWTLSSGLYVDLLTLPSGSELVPSKAKGLEFYFVIKGSGTYSRNGETFSMSSGFGVICDPGTTRGFLVGRMSSLVLLRVTDCPFFAEQSTARMQHSSLSSAMSLVSASLNKINQMVEESNASRPSSASQPGTLVTRDNVDQ</sequence>
<feature type="region of interest" description="Disordered" evidence="1">
    <location>
        <begin position="268"/>
        <end position="292"/>
    </location>
</feature>
<name>A0A9K3PQF0_9STRA</name>
<feature type="compositionally biased region" description="Low complexity" evidence="1">
    <location>
        <begin position="30"/>
        <end position="40"/>
    </location>
</feature>
<evidence type="ECO:0000256" key="1">
    <source>
        <dbReference type="SAM" id="MobiDB-lite"/>
    </source>
</evidence>
<keyword evidence="3" id="KW-1185">Reference proteome</keyword>
<comment type="caution">
    <text evidence="2">The sequence shown here is derived from an EMBL/GenBank/DDBJ whole genome shotgun (WGS) entry which is preliminary data.</text>
</comment>
<proteinExistence type="predicted"/>
<protein>
    <submittedName>
        <fullName evidence="2">Uncharacterized protein</fullName>
    </submittedName>
</protein>
<accession>A0A9K3PQF0</accession>
<gene>
    <name evidence="2" type="ORF">IV203_000618</name>
</gene>
<dbReference type="Proteomes" id="UP000693970">
    <property type="component" value="Unassembled WGS sequence"/>
</dbReference>
<dbReference type="AlphaFoldDB" id="A0A9K3PQF0"/>
<reference evidence="2" key="2">
    <citation type="submission" date="2021-04" db="EMBL/GenBank/DDBJ databases">
        <authorList>
            <person name="Podell S."/>
        </authorList>
    </citation>
    <scope>NUCLEOTIDE SEQUENCE</scope>
    <source>
        <strain evidence="2">Hildebrandi</strain>
    </source>
</reference>
<dbReference type="EMBL" id="JAGRRH010000015">
    <property type="protein sequence ID" value="KAG7355932.1"/>
    <property type="molecule type" value="Genomic_DNA"/>
</dbReference>